<dbReference type="HOGENOM" id="CLU_1122565_0_0_1"/>
<reference evidence="6" key="3">
    <citation type="submission" date="2015-02" db="UniProtKB">
        <authorList>
            <consortium name="EnsemblProtists"/>
        </authorList>
    </citation>
    <scope>IDENTIFICATION</scope>
    <source>
        <strain evidence="6">DAOM BR144</strain>
    </source>
</reference>
<dbReference type="EnsemblProtists" id="PYU1_T009139">
    <property type="protein sequence ID" value="PYU1_T009139"/>
    <property type="gene ID" value="PYU1_G009121"/>
</dbReference>
<comment type="similarity">
    <text evidence="5">Belongs to the Fanconi anemia protein FANCD2 family.</text>
</comment>
<dbReference type="GO" id="GO:0070182">
    <property type="term" value="F:DNA polymerase binding"/>
    <property type="evidence" value="ECO:0007669"/>
    <property type="project" value="TreeGrafter"/>
</dbReference>
<evidence type="ECO:0000256" key="5">
    <source>
        <dbReference type="ARBA" id="ARBA00093456"/>
    </source>
</evidence>
<dbReference type="VEuPathDB" id="FungiDB:PYU1_G009121"/>
<reference evidence="7" key="1">
    <citation type="journal article" date="2010" name="Genome Biol.">
        <title>Genome sequence of the necrotrophic plant pathogen Pythium ultimum reveals original pathogenicity mechanisms and effector repertoire.</title>
        <authorList>
            <person name="Levesque C.A."/>
            <person name="Brouwer H."/>
            <person name="Cano L."/>
            <person name="Hamilton J.P."/>
            <person name="Holt C."/>
            <person name="Huitema E."/>
            <person name="Raffaele S."/>
            <person name="Robideau G.P."/>
            <person name="Thines M."/>
            <person name="Win J."/>
            <person name="Zerillo M.M."/>
            <person name="Beakes G.W."/>
            <person name="Boore J.L."/>
            <person name="Busam D."/>
            <person name="Dumas B."/>
            <person name="Ferriera S."/>
            <person name="Fuerstenberg S.I."/>
            <person name="Gachon C.M."/>
            <person name="Gaulin E."/>
            <person name="Govers F."/>
            <person name="Grenville-Briggs L."/>
            <person name="Horner N."/>
            <person name="Hostetler J."/>
            <person name="Jiang R.H."/>
            <person name="Johnson J."/>
            <person name="Krajaejun T."/>
            <person name="Lin H."/>
            <person name="Meijer H.J."/>
            <person name="Moore B."/>
            <person name="Morris P."/>
            <person name="Phuntmart V."/>
            <person name="Puiu D."/>
            <person name="Shetty J."/>
            <person name="Stajich J.E."/>
            <person name="Tripathy S."/>
            <person name="Wawra S."/>
            <person name="van West P."/>
            <person name="Whitty B.R."/>
            <person name="Coutinho P.M."/>
            <person name="Henrissat B."/>
            <person name="Martin F."/>
            <person name="Thomas P.D."/>
            <person name="Tyler B.M."/>
            <person name="De Vries R.P."/>
            <person name="Kamoun S."/>
            <person name="Yandell M."/>
            <person name="Tisserat N."/>
            <person name="Buell C.R."/>
        </authorList>
    </citation>
    <scope>NUCLEOTIDE SEQUENCE</scope>
    <source>
        <strain evidence="7">DAOM:BR144</strain>
    </source>
</reference>
<keyword evidence="7" id="KW-1185">Reference proteome</keyword>
<evidence type="ECO:0000256" key="1">
    <source>
        <dbReference type="ARBA" id="ARBA00004123"/>
    </source>
</evidence>
<evidence type="ECO:0000256" key="3">
    <source>
        <dbReference type="ARBA" id="ARBA00022843"/>
    </source>
</evidence>
<dbReference type="GO" id="GO:0005634">
    <property type="term" value="C:nucleus"/>
    <property type="evidence" value="ECO:0007669"/>
    <property type="project" value="UniProtKB-SubCell"/>
</dbReference>
<reference evidence="7" key="2">
    <citation type="submission" date="2010-04" db="EMBL/GenBank/DDBJ databases">
        <authorList>
            <person name="Buell R."/>
            <person name="Hamilton J."/>
            <person name="Hostetler J."/>
        </authorList>
    </citation>
    <scope>NUCLEOTIDE SEQUENCE [LARGE SCALE GENOMIC DNA]</scope>
    <source>
        <strain evidence="7">DAOM:BR144</strain>
    </source>
</reference>
<comment type="subcellular location">
    <subcellularLocation>
        <location evidence="1">Nucleus</location>
    </subcellularLocation>
</comment>
<dbReference type="InterPro" id="IPR029448">
    <property type="entry name" value="FANCD2"/>
</dbReference>
<sequence>FDADQVLFKVSSIDLNGAEQRRESLTNAIAAKISGLALSYLQKDWSKGDAKFVYKNAHLEVFLNGYLYHSAVVLDSIQTLALDGFLELLEHNGKRVEAYPTLDKKTVSVYHRVMFTTLVAVTSRLDLATNDVKFTFNYLTQGVLLFKLLVCMTKSFQKSMIVASVLKIGRKFIEMILRAMPFLQEQFLVHNERVIKLISELQVATRRMQVLCAHGKLIKDQSAASQVPMVKKLLERLIYRGEELASAN</sequence>
<organism evidence="6 7">
    <name type="scientific">Globisporangium ultimum (strain ATCC 200006 / CBS 805.95 / DAOM BR144)</name>
    <name type="common">Pythium ultimum</name>
    <dbReference type="NCBI Taxonomy" id="431595"/>
    <lineage>
        <taxon>Eukaryota</taxon>
        <taxon>Sar</taxon>
        <taxon>Stramenopiles</taxon>
        <taxon>Oomycota</taxon>
        <taxon>Peronosporomycetes</taxon>
        <taxon>Pythiales</taxon>
        <taxon>Pythiaceae</taxon>
        <taxon>Globisporangium</taxon>
    </lineage>
</organism>
<protein>
    <submittedName>
        <fullName evidence="6">Uncharacterized protein</fullName>
    </submittedName>
</protein>
<dbReference type="InParanoid" id="K3WVZ1"/>
<dbReference type="Pfam" id="PF14631">
    <property type="entry name" value="FancD2"/>
    <property type="match status" value="1"/>
</dbReference>
<dbReference type="GO" id="GO:1990918">
    <property type="term" value="P:double-strand break repair involved in meiotic recombination"/>
    <property type="evidence" value="ECO:0007669"/>
    <property type="project" value="TreeGrafter"/>
</dbReference>
<dbReference type="GO" id="GO:0007129">
    <property type="term" value="P:homologous chromosome pairing at meiosis"/>
    <property type="evidence" value="ECO:0007669"/>
    <property type="project" value="TreeGrafter"/>
</dbReference>
<dbReference type="STRING" id="431595.K3WVZ1"/>
<dbReference type="eggNOG" id="KOG4712">
    <property type="taxonomic scope" value="Eukaryota"/>
</dbReference>
<dbReference type="EMBL" id="GL376632">
    <property type="status" value="NOT_ANNOTATED_CDS"/>
    <property type="molecule type" value="Genomic_DNA"/>
</dbReference>
<evidence type="ECO:0000313" key="6">
    <source>
        <dbReference type="EnsemblProtists" id="PYU1_T009139"/>
    </source>
</evidence>
<evidence type="ECO:0000313" key="7">
    <source>
        <dbReference type="Proteomes" id="UP000019132"/>
    </source>
</evidence>
<accession>K3WVZ1</accession>
<dbReference type="GO" id="GO:0036297">
    <property type="term" value="P:interstrand cross-link repair"/>
    <property type="evidence" value="ECO:0007669"/>
    <property type="project" value="TreeGrafter"/>
</dbReference>
<dbReference type="Proteomes" id="UP000019132">
    <property type="component" value="Unassembled WGS sequence"/>
</dbReference>
<evidence type="ECO:0000256" key="2">
    <source>
        <dbReference type="ARBA" id="ARBA00022499"/>
    </source>
</evidence>
<dbReference type="GO" id="GO:0000793">
    <property type="term" value="C:condensed chromosome"/>
    <property type="evidence" value="ECO:0007669"/>
    <property type="project" value="TreeGrafter"/>
</dbReference>
<dbReference type="AlphaFoldDB" id="K3WVZ1"/>
<keyword evidence="4" id="KW-0539">Nucleus</keyword>
<dbReference type="PANTHER" id="PTHR32086:SF0">
    <property type="entry name" value="FANCONI ANEMIA GROUP D2 PROTEIN"/>
    <property type="match status" value="1"/>
</dbReference>
<proteinExistence type="inferred from homology"/>
<dbReference type="PANTHER" id="PTHR32086">
    <property type="entry name" value="FANCONI ANEMIA GROUP D2 PROTEIN"/>
    <property type="match status" value="1"/>
</dbReference>
<name>K3WVZ1_GLOUD</name>
<dbReference type="GO" id="GO:0031573">
    <property type="term" value="P:mitotic intra-S DNA damage checkpoint signaling"/>
    <property type="evidence" value="ECO:0007669"/>
    <property type="project" value="TreeGrafter"/>
</dbReference>
<keyword evidence="2" id="KW-1017">Isopeptide bond</keyword>
<evidence type="ECO:0000256" key="4">
    <source>
        <dbReference type="ARBA" id="ARBA00023242"/>
    </source>
</evidence>
<keyword evidence="3" id="KW-0832">Ubl conjugation</keyword>